<dbReference type="EMBL" id="BTGU01000002">
    <property type="protein sequence ID" value="GMN29655.1"/>
    <property type="molecule type" value="Genomic_DNA"/>
</dbReference>
<feature type="region of interest" description="Disordered" evidence="1">
    <location>
        <begin position="35"/>
        <end position="65"/>
    </location>
</feature>
<evidence type="ECO:0000256" key="1">
    <source>
        <dbReference type="SAM" id="MobiDB-lite"/>
    </source>
</evidence>
<reference evidence="2" key="1">
    <citation type="submission" date="2023-07" db="EMBL/GenBank/DDBJ databases">
        <title>draft genome sequence of fig (Ficus carica).</title>
        <authorList>
            <person name="Takahashi T."/>
            <person name="Nishimura K."/>
        </authorList>
    </citation>
    <scope>NUCLEOTIDE SEQUENCE</scope>
</reference>
<sequence>MTPHRSPLPRRRRRKGGGIAVAPIAMIEPVEDVSLCDRKDTEQLPPPRSTGIASRGMRGETSSTS</sequence>
<dbReference type="AlphaFoldDB" id="A0AA87ZDH7"/>
<feature type="compositionally biased region" description="Basic residues" evidence="1">
    <location>
        <begin position="7"/>
        <end position="16"/>
    </location>
</feature>
<evidence type="ECO:0000313" key="2">
    <source>
        <dbReference type="EMBL" id="GMN29655.1"/>
    </source>
</evidence>
<proteinExistence type="predicted"/>
<feature type="region of interest" description="Disordered" evidence="1">
    <location>
        <begin position="1"/>
        <end position="20"/>
    </location>
</feature>
<comment type="caution">
    <text evidence="2">The sequence shown here is derived from an EMBL/GenBank/DDBJ whole genome shotgun (WGS) entry which is preliminary data.</text>
</comment>
<evidence type="ECO:0000313" key="3">
    <source>
        <dbReference type="Proteomes" id="UP001187192"/>
    </source>
</evidence>
<dbReference type="Proteomes" id="UP001187192">
    <property type="component" value="Unassembled WGS sequence"/>
</dbReference>
<gene>
    <name evidence="2" type="ORF">TIFTF001_002515</name>
</gene>
<keyword evidence="3" id="KW-1185">Reference proteome</keyword>
<name>A0AA87ZDH7_FICCA</name>
<protein>
    <submittedName>
        <fullName evidence="2">Uncharacterized protein</fullName>
    </submittedName>
</protein>
<organism evidence="2 3">
    <name type="scientific">Ficus carica</name>
    <name type="common">Common fig</name>
    <dbReference type="NCBI Taxonomy" id="3494"/>
    <lineage>
        <taxon>Eukaryota</taxon>
        <taxon>Viridiplantae</taxon>
        <taxon>Streptophyta</taxon>
        <taxon>Embryophyta</taxon>
        <taxon>Tracheophyta</taxon>
        <taxon>Spermatophyta</taxon>
        <taxon>Magnoliopsida</taxon>
        <taxon>eudicotyledons</taxon>
        <taxon>Gunneridae</taxon>
        <taxon>Pentapetalae</taxon>
        <taxon>rosids</taxon>
        <taxon>fabids</taxon>
        <taxon>Rosales</taxon>
        <taxon>Moraceae</taxon>
        <taxon>Ficeae</taxon>
        <taxon>Ficus</taxon>
    </lineage>
</organism>
<accession>A0AA87ZDH7</accession>